<dbReference type="InterPro" id="IPR020556">
    <property type="entry name" value="Amidase_CS"/>
</dbReference>
<dbReference type="OMA" id="LAWQEEL"/>
<evidence type="ECO:0000313" key="9">
    <source>
        <dbReference type="Proteomes" id="UP000029445"/>
    </source>
</evidence>
<dbReference type="RefSeq" id="XP_062884780.1">
    <property type="nucleotide sequence ID" value="XM_063028825.1"/>
</dbReference>
<proteinExistence type="inferred from homology"/>
<reference evidence="8 9" key="2">
    <citation type="journal article" date="2018" name="Proc. Natl. Acad. Sci.">
        <title>RNAi is a critical determinant of centromere evolution in closely related fungi.</title>
        <authorList>
            <person name="Yadav V."/>
            <person name="Sun S."/>
            <person name="Billmyre R.B."/>
            <person name="Thimmappa B.C."/>
            <person name="Shea T."/>
            <person name="Lintner R."/>
            <person name="Bakkeren G."/>
            <person name="Cuomo C.A."/>
            <person name="Heitman J."/>
            <person name="Sanyal K."/>
        </authorList>
    </citation>
    <scope>NUCLEOTIDE SEQUENCE [LARGE SCALE GENOMIC DNA]</scope>
    <source>
        <strain evidence="8 9">R265</strain>
    </source>
</reference>
<evidence type="ECO:0000259" key="7">
    <source>
        <dbReference type="Pfam" id="PF01425"/>
    </source>
</evidence>
<dbReference type="Gene3D" id="3.90.1300.10">
    <property type="entry name" value="Amidase signature (AS) domain"/>
    <property type="match status" value="1"/>
</dbReference>
<evidence type="ECO:0000256" key="4">
    <source>
        <dbReference type="ARBA" id="ARBA00022801"/>
    </source>
</evidence>
<feature type="active site" description="Charge relay system" evidence="5">
    <location>
        <position position="197"/>
    </location>
</feature>
<comment type="similarity">
    <text evidence="2">Belongs to the amidase family.</text>
</comment>
<feature type="binding site" evidence="6">
    <location>
        <begin position="218"/>
        <end position="221"/>
    </location>
    <ligand>
        <name>substrate</name>
    </ligand>
</feature>
<dbReference type="InterPro" id="IPR052096">
    <property type="entry name" value="Endocannabinoid_amidase"/>
</dbReference>
<feature type="active site" description="Charge relay system" evidence="5">
    <location>
        <position position="119"/>
    </location>
</feature>
<dbReference type="EC" id="3.5.1.4" evidence="3"/>
<protein>
    <recommendedName>
        <fullName evidence="3">amidase</fullName>
        <ecNumber evidence="3">3.5.1.4</ecNumber>
    </recommendedName>
</protein>
<accession>A0A095CFY2</accession>
<dbReference type="AlphaFoldDB" id="A0A095CFY2"/>
<dbReference type="KEGG" id="cdeu:CNBG_4920"/>
<dbReference type="STRING" id="294750.A0A095CFY2"/>
<organism evidence="8 9">
    <name type="scientific">Cryptococcus deuterogattii (strain R265)</name>
    <name type="common">Cryptococcus gattii VGII (strain R265)</name>
    <dbReference type="NCBI Taxonomy" id="294750"/>
    <lineage>
        <taxon>Eukaryota</taxon>
        <taxon>Fungi</taxon>
        <taxon>Dikarya</taxon>
        <taxon>Basidiomycota</taxon>
        <taxon>Agaricomycotina</taxon>
        <taxon>Tremellomycetes</taxon>
        <taxon>Tremellales</taxon>
        <taxon>Cryptococcaceae</taxon>
        <taxon>Cryptococcus</taxon>
        <taxon>Cryptococcus gattii species complex</taxon>
    </lineage>
</organism>
<keyword evidence="9" id="KW-1185">Reference proteome</keyword>
<comment type="catalytic activity">
    <reaction evidence="1">
        <text>a monocarboxylic acid amide + H2O = a monocarboxylate + NH4(+)</text>
        <dbReference type="Rhea" id="RHEA:12020"/>
        <dbReference type="ChEBI" id="CHEBI:15377"/>
        <dbReference type="ChEBI" id="CHEBI:28938"/>
        <dbReference type="ChEBI" id="CHEBI:35757"/>
        <dbReference type="ChEBI" id="CHEBI:83628"/>
        <dbReference type="EC" id="3.5.1.4"/>
    </reaction>
</comment>
<dbReference type="InterPro" id="IPR023631">
    <property type="entry name" value="Amidase_dom"/>
</dbReference>
<sequence length="573" mass="63502">MGLKKTVQVARLKQQERERQVSEMESLLGLQSEHPEDEQYTCARPEVMVDNLKNRKEGWTAERVMVAFIRAACAAQRKTNCLTEVLFHEALDEAKRLDKEFFETGKAEGDFWGLPSSFKDTFNIKGVDSSIGVSLYCFQPIEDASQEGALVKLFRAAGGIPFCKTNIPQTLLSFECKNPIFDGATNPIAADRTCGGSSGGEGAIIALKGTPMGWGSDIGGSLRIPAHYCGIYTLKPVTGRWPSSGGRASVRGFEGIKAVVGPMARSVDDLIFVSRIMLSLAQQSSVSLNGEQLLPIPWREVEVPKKLRVGYFTDDHAIKASPACVRAVLESVQVLEKSGHEVIQFDPPDVPEALKIFAGLTSSDGYKTLLSNLGSDPMETSMRLTTLGAKYPGWLHRIVTWLIAKFTGDHLYADVFGSSKPKTVTEYWQYVHKRNVYSNNFRKLVWEEKKFDMIICPVQAVPALRHDESEWLSPLCIGTVLFNVVDSTVGVLPVTRVNRDLDALPADYLKDSKGSKLLEKRVYVGKPGKEDPTYDAEKMHGLPVGVQVVGKAWEEEKVLKMMKVLDDMLQYEP</sequence>
<gene>
    <name evidence="8" type="ORF">CNBG_4920</name>
</gene>
<dbReference type="OrthoDB" id="6428749at2759"/>
<dbReference type="GO" id="GO:0009062">
    <property type="term" value="P:fatty acid catabolic process"/>
    <property type="evidence" value="ECO:0007669"/>
    <property type="project" value="TreeGrafter"/>
</dbReference>
<keyword evidence="4" id="KW-0378">Hydrolase</keyword>
<dbReference type="Pfam" id="PF01425">
    <property type="entry name" value="Amidase"/>
    <property type="match status" value="1"/>
</dbReference>
<dbReference type="Proteomes" id="UP000029445">
    <property type="component" value="Chromosome 12"/>
</dbReference>
<dbReference type="EMBL" id="CP025770">
    <property type="protein sequence ID" value="KGB79082.1"/>
    <property type="molecule type" value="Genomic_DNA"/>
</dbReference>
<dbReference type="InterPro" id="IPR036928">
    <property type="entry name" value="AS_sf"/>
</dbReference>
<dbReference type="VEuPathDB" id="FungiDB:CNBG_4920"/>
<dbReference type="HOGENOM" id="CLU_009600_9_3_1"/>
<dbReference type="GO" id="GO:0017064">
    <property type="term" value="F:fatty acid amide hydrolase activity"/>
    <property type="evidence" value="ECO:0007669"/>
    <property type="project" value="TreeGrafter"/>
</dbReference>
<feature type="binding site" evidence="6">
    <location>
        <position position="197"/>
    </location>
    <ligand>
        <name>substrate</name>
    </ligand>
</feature>
<feature type="active site" description="Acyl-ester intermediate" evidence="5">
    <location>
        <position position="221"/>
    </location>
</feature>
<evidence type="ECO:0000256" key="3">
    <source>
        <dbReference type="ARBA" id="ARBA00012922"/>
    </source>
</evidence>
<evidence type="ECO:0000256" key="1">
    <source>
        <dbReference type="ARBA" id="ARBA00001311"/>
    </source>
</evidence>
<evidence type="ECO:0000256" key="2">
    <source>
        <dbReference type="ARBA" id="ARBA00009199"/>
    </source>
</evidence>
<dbReference type="GO" id="GO:0004040">
    <property type="term" value="F:amidase activity"/>
    <property type="evidence" value="ECO:0007669"/>
    <property type="project" value="UniProtKB-EC"/>
</dbReference>
<dbReference type="SUPFAM" id="SSF75304">
    <property type="entry name" value="Amidase signature (AS) enzymes"/>
    <property type="match status" value="1"/>
</dbReference>
<dbReference type="PANTHER" id="PTHR45847">
    <property type="entry name" value="FATTY ACID AMIDE HYDROLASE"/>
    <property type="match status" value="1"/>
</dbReference>
<dbReference type="PIRSF" id="PIRSF001221">
    <property type="entry name" value="Amidase_fungi"/>
    <property type="match status" value="1"/>
</dbReference>
<dbReference type="PROSITE" id="PS00571">
    <property type="entry name" value="AMIDASES"/>
    <property type="match status" value="1"/>
</dbReference>
<evidence type="ECO:0000313" key="8">
    <source>
        <dbReference type="EMBL" id="KGB79082.1"/>
    </source>
</evidence>
<reference evidence="8 9" key="1">
    <citation type="journal article" date="2011" name="MBio">
        <title>Genome variation in Cryptococcus gattii, an emerging pathogen of immunocompetent hosts.</title>
        <authorList>
            <person name="D'Souza C.A."/>
            <person name="Kronstad J.W."/>
            <person name="Taylor G."/>
            <person name="Warren R."/>
            <person name="Yuen M."/>
            <person name="Hu G."/>
            <person name="Jung W.H."/>
            <person name="Sham A."/>
            <person name="Kidd S.E."/>
            <person name="Tangen K."/>
            <person name="Lee N."/>
            <person name="Zeilmaker T."/>
            <person name="Sawkins J."/>
            <person name="McVicker G."/>
            <person name="Shah S."/>
            <person name="Gnerre S."/>
            <person name="Griggs A."/>
            <person name="Zeng Q."/>
            <person name="Bartlett K."/>
            <person name="Li W."/>
            <person name="Wang X."/>
            <person name="Heitman J."/>
            <person name="Stajich J.E."/>
            <person name="Fraser J.A."/>
            <person name="Meyer W."/>
            <person name="Carter D."/>
            <person name="Schein J."/>
            <person name="Krzywinski M."/>
            <person name="Kwon-Chung K.J."/>
            <person name="Varma A."/>
            <person name="Wang J."/>
            <person name="Brunham R."/>
            <person name="Fyfe M."/>
            <person name="Ouellette B.F."/>
            <person name="Siddiqui A."/>
            <person name="Marra M."/>
            <person name="Jones S."/>
            <person name="Holt R."/>
            <person name="Birren B.W."/>
            <person name="Galagan J.E."/>
            <person name="Cuomo C.A."/>
        </authorList>
    </citation>
    <scope>NUCLEOTIDE SEQUENCE [LARGE SCALE GENOMIC DNA]</scope>
    <source>
        <strain evidence="8 9">R265</strain>
    </source>
</reference>
<dbReference type="GeneID" id="88181100"/>
<name>A0A095CFY2_CRYD2</name>
<feature type="binding site" evidence="6">
    <location>
        <position position="171"/>
    </location>
    <ligand>
        <name>substrate</name>
    </ligand>
</feature>
<feature type="domain" description="Amidase" evidence="7">
    <location>
        <begin position="65"/>
        <end position="559"/>
    </location>
</feature>
<dbReference type="FunFam" id="3.90.1300.10:FF:000003">
    <property type="entry name" value="Amidase signature enzyme"/>
    <property type="match status" value="1"/>
</dbReference>
<dbReference type="PANTHER" id="PTHR45847:SF6">
    <property type="entry name" value="FATTY ACID AMIDE HYDROLASE"/>
    <property type="match status" value="1"/>
</dbReference>
<evidence type="ECO:0000256" key="5">
    <source>
        <dbReference type="PIRSR" id="PIRSR001221-1"/>
    </source>
</evidence>
<evidence type="ECO:0000256" key="6">
    <source>
        <dbReference type="PIRSR" id="PIRSR001221-2"/>
    </source>
</evidence>